<evidence type="ECO:0000313" key="5">
    <source>
        <dbReference type="Proteomes" id="UP000825935"/>
    </source>
</evidence>
<comment type="caution">
    <text evidence="4">The sequence shown here is derived from an EMBL/GenBank/DDBJ whole genome shotgun (WGS) entry which is preliminary data.</text>
</comment>
<feature type="transmembrane region" description="Helical" evidence="3">
    <location>
        <begin position="26"/>
        <end position="49"/>
    </location>
</feature>
<dbReference type="CDD" id="cd00475">
    <property type="entry name" value="Cis_IPPS"/>
    <property type="match status" value="1"/>
</dbReference>
<dbReference type="Gene3D" id="3.40.1180.10">
    <property type="entry name" value="Decaprenyl diphosphate synthase-like"/>
    <property type="match status" value="2"/>
</dbReference>
<name>A0A8T2SZ68_CERRI</name>
<keyword evidence="3" id="KW-1133">Transmembrane helix</keyword>
<dbReference type="InterPro" id="IPR018520">
    <property type="entry name" value="UPP_synth-like_CS"/>
</dbReference>
<gene>
    <name evidence="4" type="ORF">KP509_16G044700</name>
</gene>
<dbReference type="OrthoDB" id="4173905at2759"/>
<protein>
    <recommendedName>
        <fullName evidence="6">Alkyl transferase</fullName>
    </recommendedName>
</protein>
<dbReference type="InterPro" id="IPR001441">
    <property type="entry name" value="UPP_synth-like"/>
</dbReference>
<dbReference type="EMBL" id="CM035421">
    <property type="protein sequence ID" value="KAH7387840.1"/>
    <property type="molecule type" value="Genomic_DNA"/>
</dbReference>
<dbReference type="PANTHER" id="PTHR10291">
    <property type="entry name" value="DEHYDRODOLICHYL DIPHOSPHATE SYNTHASE FAMILY MEMBER"/>
    <property type="match status" value="1"/>
</dbReference>
<dbReference type="GO" id="GO:0005783">
    <property type="term" value="C:endoplasmic reticulum"/>
    <property type="evidence" value="ECO:0007669"/>
    <property type="project" value="TreeGrafter"/>
</dbReference>
<keyword evidence="3" id="KW-0472">Membrane</keyword>
<comment type="similarity">
    <text evidence="1">Belongs to the UPP synthase family.</text>
</comment>
<dbReference type="PANTHER" id="PTHR10291:SF43">
    <property type="entry name" value="DEHYDRODOLICHYL DIPHOSPHATE SYNTHASE COMPLEX SUBUNIT DHDDS"/>
    <property type="match status" value="1"/>
</dbReference>
<dbReference type="PROSITE" id="PS01066">
    <property type="entry name" value="UPP_SYNTHASE"/>
    <property type="match status" value="1"/>
</dbReference>
<dbReference type="GO" id="GO:0016094">
    <property type="term" value="P:polyprenol biosynthetic process"/>
    <property type="evidence" value="ECO:0007669"/>
    <property type="project" value="TreeGrafter"/>
</dbReference>
<evidence type="ECO:0000313" key="4">
    <source>
        <dbReference type="EMBL" id="KAH7387840.1"/>
    </source>
</evidence>
<dbReference type="SUPFAM" id="SSF64005">
    <property type="entry name" value="Undecaprenyl diphosphate synthase"/>
    <property type="match status" value="2"/>
</dbReference>
<evidence type="ECO:0000256" key="3">
    <source>
        <dbReference type="SAM" id="Phobius"/>
    </source>
</evidence>
<dbReference type="HAMAP" id="MF_01139">
    <property type="entry name" value="ISPT"/>
    <property type="match status" value="1"/>
</dbReference>
<organism evidence="4 5">
    <name type="scientific">Ceratopteris richardii</name>
    <name type="common">Triangle waterfern</name>
    <dbReference type="NCBI Taxonomy" id="49495"/>
    <lineage>
        <taxon>Eukaryota</taxon>
        <taxon>Viridiplantae</taxon>
        <taxon>Streptophyta</taxon>
        <taxon>Embryophyta</taxon>
        <taxon>Tracheophyta</taxon>
        <taxon>Polypodiopsida</taxon>
        <taxon>Polypodiidae</taxon>
        <taxon>Polypodiales</taxon>
        <taxon>Pteridineae</taxon>
        <taxon>Pteridaceae</taxon>
        <taxon>Parkerioideae</taxon>
        <taxon>Ceratopteris</taxon>
    </lineage>
</organism>
<keyword evidence="5" id="KW-1185">Reference proteome</keyword>
<sequence length="522" mass="58730">MHIACLSALNRWVQSLFTAALEALRGIIRVFMLWIIAAGPMPTHIAFIMDGNRRFADRLRVDRRIGHSHGYDALLRTLKDCFDLNIRTVTLFAFSIDNFHRSSDEVSALMDLMQSKLEALVEKQGLASQYGIKIRVLGDLHLLPQGARLAAEKAMAVTSQNSSLILNLCVSYTSTHEIVKSIQKTRDDFLAVWSASYKACSHTLCSNLESSHRNENDVINGCTALPNDVCVVQCTEIEFEQISKPDYGNGCHYHKVDGIVDAINTGHANGNQFSKVCDNGRMSGAGDCDGEKLSSHLSIGLRNRCQNKVRTLDDSMVEDSQLDEACISQRHICLCQNVHEIRSNGREYKASLTNNGSTVTGQVISEMDCYGSEKNNGVLDTFKADSNTSQCFSVKHYHPLHELHVMDPCYNKDSKFVSAMHSELVGKVSEAVKDHISEEEIEKNMYTYPCPPPDLLIRTSGETRLSNFLLWQTSFSYLAFCKVLWPEFSFRHLFLIILEYQRAFSSLAKKQQRYNSKPCKHC</sequence>
<keyword evidence="3" id="KW-0812">Transmembrane</keyword>
<evidence type="ECO:0000256" key="2">
    <source>
        <dbReference type="ARBA" id="ARBA00022679"/>
    </source>
</evidence>
<dbReference type="AlphaFoldDB" id="A0A8T2SZ68"/>
<dbReference type="NCBIfam" id="TIGR00055">
    <property type="entry name" value="uppS"/>
    <property type="match status" value="1"/>
</dbReference>
<accession>A0A8T2SZ68</accession>
<dbReference type="Proteomes" id="UP000825935">
    <property type="component" value="Chromosome 16"/>
</dbReference>
<keyword evidence="2" id="KW-0808">Transferase</keyword>
<dbReference type="Pfam" id="PF01255">
    <property type="entry name" value="Prenyltransf"/>
    <property type="match status" value="2"/>
</dbReference>
<evidence type="ECO:0008006" key="6">
    <source>
        <dbReference type="Google" id="ProtNLM"/>
    </source>
</evidence>
<reference evidence="4" key="1">
    <citation type="submission" date="2021-08" db="EMBL/GenBank/DDBJ databases">
        <title>WGS assembly of Ceratopteris richardii.</title>
        <authorList>
            <person name="Marchant D.B."/>
            <person name="Chen G."/>
            <person name="Jenkins J."/>
            <person name="Shu S."/>
            <person name="Leebens-Mack J."/>
            <person name="Grimwood J."/>
            <person name="Schmutz J."/>
            <person name="Soltis P."/>
            <person name="Soltis D."/>
            <person name="Chen Z.-H."/>
        </authorList>
    </citation>
    <scope>NUCLEOTIDE SEQUENCE</scope>
    <source>
        <strain evidence="4">Whitten #5841</strain>
        <tissue evidence="4">Leaf</tissue>
    </source>
</reference>
<dbReference type="InterPro" id="IPR036424">
    <property type="entry name" value="UPP_synth-like_sf"/>
</dbReference>
<evidence type="ECO:0000256" key="1">
    <source>
        <dbReference type="ARBA" id="ARBA00005432"/>
    </source>
</evidence>
<dbReference type="GO" id="GO:0045547">
    <property type="term" value="F:ditrans,polycis-polyprenyl diphosphate synthase [(2E,6E)-farnesyl diphosphate specific] activity"/>
    <property type="evidence" value="ECO:0007669"/>
    <property type="project" value="TreeGrafter"/>
</dbReference>
<proteinExistence type="inferred from homology"/>
<dbReference type="OMA" id="SACEHTI"/>